<evidence type="ECO:0000259" key="8">
    <source>
        <dbReference type="Pfam" id="PF20473"/>
    </source>
</evidence>
<evidence type="ECO:0000259" key="6">
    <source>
        <dbReference type="Pfam" id="PF20464"/>
    </source>
</evidence>
<dbReference type="Pfam" id="PF20465">
    <property type="entry name" value="MmeI_hel"/>
    <property type="match status" value="1"/>
</dbReference>
<keyword evidence="10" id="KW-1185">Reference proteome</keyword>
<gene>
    <name evidence="9" type="ORF">GGR43_002400</name>
</gene>
<evidence type="ECO:0000256" key="5">
    <source>
        <dbReference type="SAM" id="MobiDB-lite"/>
    </source>
</evidence>
<dbReference type="PROSITE" id="PS00092">
    <property type="entry name" value="N6_MTASE"/>
    <property type="match status" value="1"/>
</dbReference>
<dbReference type="EMBL" id="JACIDT010000007">
    <property type="protein sequence ID" value="MBB3926680.1"/>
    <property type="molecule type" value="Genomic_DNA"/>
</dbReference>
<dbReference type="InterPro" id="IPR046819">
    <property type="entry name" value="MmeI_hel"/>
</dbReference>
<dbReference type="PANTHER" id="PTHR33841:SF1">
    <property type="entry name" value="DNA METHYLTRANSFERASE A"/>
    <property type="match status" value="1"/>
</dbReference>
<dbReference type="RefSeq" id="WP_188072177.1">
    <property type="nucleotide sequence ID" value="NZ_JACIDT010000007.1"/>
</dbReference>
<dbReference type="Pfam" id="PF20473">
    <property type="entry name" value="MmeI_Mtase"/>
    <property type="match status" value="1"/>
</dbReference>
<evidence type="ECO:0000256" key="3">
    <source>
        <dbReference type="ARBA" id="ARBA00022679"/>
    </source>
</evidence>
<protein>
    <recommendedName>
        <fullName evidence="1">site-specific DNA-methyltransferase (adenine-specific)</fullName>
        <ecNumber evidence="1">2.1.1.72</ecNumber>
    </recommendedName>
</protein>
<dbReference type="InterPro" id="IPR046817">
    <property type="entry name" value="MmeI_N"/>
</dbReference>
<organism evidence="9 10">
    <name type="scientific">Sphingobium jiangsuense</name>
    <dbReference type="NCBI Taxonomy" id="870476"/>
    <lineage>
        <taxon>Bacteria</taxon>
        <taxon>Pseudomonadati</taxon>
        <taxon>Pseudomonadota</taxon>
        <taxon>Alphaproteobacteria</taxon>
        <taxon>Sphingomonadales</taxon>
        <taxon>Sphingomonadaceae</taxon>
        <taxon>Sphingobium</taxon>
    </lineage>
</organism>
<feature type="region of interest" description="Disordered" evidence="5">
    <location>
        <begin position="795"/>
        <end position="822"/>
    </location>
</feature>
<dbReference type="AlphaFoldDB" id="A0A7W6BMR7"/>
<dbReference type="PANTHER" id="PTHR33841">
    <property type="entry name" value="DNA METHYLTRANSFERASE YEEA-RELATED"/>
    <property type="match status" value="1"/>
</dbReference>
<feature type="domain" description="MmeI-like N-terminal" evidence="6">
    <location>
        <begin position="6"/>
        <end position="237"/>
    </location>
</feature>
<dbReference type="Proteomes" id="UP000571950">
    <property type="component" value="Unassembled WGS sequence"/>
</dbReference>
<dbReference type="GO" id="GO:0009007">
    <property type="term" value="F:site-specific DNA-methyltransferase (adenine-specific) activity"/>
    <property type="evidence" value="ECO:0007669"/>
    <property type="project" value="UniProtKB-EC"/>
</dbReference>
<feature type="domain" description="MmeI-like DNA-methyltransferase" evidence="8">
    <location>
        <begin position="405"/>
        <end position="698"/>
    </location>
</feature>
<evidence type="ECO:0000256" key="4">
    <source>
        <dbReference type="ARBA" id="ARBA00047942"/>
    </source>
</evidence>
<evidence type="ECO:0000259" key="7">
    <source>
        <dbReference type="Pfam" id="PF20465"/>
    </source>
</evidence>
<dbReference type="GO" id="GO:0032259">
    <property type="term" value="P:methylation"/>
    <property type="evidence" value="ECO:0007669"/>
    <property type="project" value="UniProtKB-KW"/>
</dbReference>
<evidence type="ECO:0000256" key="1">
    <source>
        <dbReference type="ARBA" id="ARBA00011900"/>
    </source>
</evidence>
<evidence type="ECO:0000313" key="10">
    <source>
        <dbReference type="Proteomes" id="UP000571950"/>
    </source>
</evidence>
<dbReference type="InterPro" id="IPR050953">
    <property type="entry name" value="N4_N6_ade-DNA_methylase"/>
</dbReference>
<dbReference type="InterPro" id="IPR002052">
    <property type="entry name" value="DNA_methylase_N6_adenine_CS"/>
</dbReference>
<sequence length="1199" mass="133706">MGDESEIEAFIAHWRDTGGSELANTQSFINGLCRLIGVPPPNGSRTDDAHNDYVFERRVFQDNGDGTASFGRIDLYKRDAFILEAKQGSDADRAAAGRGEDDLDLFGQTASARLKRGTARRGTPGWAKAMVQAKGQAERYAKALPPDHGWPPFLLIADIGHCIEVHADFTGTGKAYAQFPDRARYRIMLDDLRDPEVRQRLAAIWTDPRRLDPSMQAARVTREIADLLATVSRRLEARGHSAETVSSFLMRVLFTMFAEDTGVLLPQDSFKTLLRGQLDHPEHAHHQLSALWRAMDRGDFAPGLGIPVKHFNGYLFKDTQALPLELDELKVLIEAAQKDWTEVEPAIFGTLLERALNPKERAKLGAHYTPRAYVERLVGPTLMEPLRADWAGVRVAAAELIDQGKAEDARRTVEAFHGRLASVRVLDPACGTGNFLYVAMARMKELEGEVLDLLMDLGDRQYVAELTGHTITPENFLGIEINPRAAAIAQLVLWIGYLQWHFRVNGKDRSPPEPILRDIRTIENRDALIEWDNREIERDAQGAPITRWDGETMKPHPVTGRPVPDERAQVELYRYVNPRPATWPKADFIIGNPPFIGGKDVRDRLGPGYFEALFRTTEVPESADFVMHWWDKAALAVRKSGTRRFGFVTTNSITQVFSRRVIAKHLDAKDGLSLRFAIPNHPWVDEKDGAAVRIAMTVAASGKADGLLLTVADEREAPDRIEFTHRMGVIGSDLRVGADLTSTIPLKANDRLCSPGVKLHGDGFILTPEEAQKLLPNSLIPIDFMTDFTIYNSQQPAASSQQPAASSQQPAASSQQPIRLGLPSEPNVIFPYRNGRDLASRPRNVMAIDLYGLTENQVRERYPSIYQHILATIKPHRDNNNRASYKENWWIYGEPRAELRKALLDLPRYIVTIETAKHRVFQFLPITTLPDNKLITIALSDSYQLGILSSSIHTLWALHSGGRLGMGDDPVYVKSRCFDPFPFPVEVPAALKERIRNETEDLDILRKRVLADNVDLTLTKLYNVLEALRSGRALTEVERDIHDRGLISLIHRHHDAIDAAVADAYGWGEEHRAGTLDDETILARLVALNKERATEEARGLIRYLRPEFQDPGYHAPVSERLDLDEASMPPPSNVISWPATLAEQVGAVQAVLAAASSPLGPHDIARNFKGKRAATVRPVLDALAGLGMARRLTDGRYAA</sequence>
<proteinExistence type="predicted"/>
<keyword evidence="3" id="KW-0808">Transferase</keyword>
<dbReference type="Pfam" id="PF20464">
    <property type="entry name" value="MmeI_N"/>
    <property type="match status" value="1"/>
</dbReference>
<reference evidence="9 10" key="1">
    <citation type="submission" date="2020-08" db="EMBL/GenBank/DDBJ databases">
        <title>Genomic Encyclopedia of Type Strains, Phase IV (KMG-IV): sequencing the most valuable type-strain genomes for metagenomic binning, comparative biology and taxonomic classification.</title>
        <authorList>
            <person name="Goeker M."/>
        </authorList>
    </citation>
    <scope>NUCLEOTIDE SEQUENCE [LARGE SCALE GENOMIC DNA]</scope>
    <source>
        <strain evidence="9 10">DSM 26189</strain>
    </source>
</reference>
<comment type="catalytic activity">
    <reaction evidence="4">
        <text>a 2'-deoxyadenosine in DNA + S-adenosyl-L-methionine = an N(6)-methyl-2'-deoxyadenosine in DNA + S-adenosyl-L-homocysteine + H(+)</text>
        <dbReference type="Rhea" id="RHEA:15197"/>
        <dbReference type="Rhea" id="RHEA-COMP:12418"/>
        <dbReference type="Rhea" id="RHEA-COMP:12419"/>
        <dbReference type="ChEBI" id="CHEBI:15378"/>
        <dbReference type="ChEBI" id="CHEBI:57856"/>
        <dbReference type="ChEBI" id="CHEBI:59789"/>
        <dbReference type="ChEBI" id="CHEBI:90615"/>
        <dbReference type="ChEBI" id="CHEBI:90616"/>
        <dbReference type="EC" id="2.1.1.72"/>
    </reaction>
</comment>
<evidence type="ECO:0000256" key="2">
    <source>
        <dbReference type="ARBA" id="ARBA00022603"/>
    </source>
</evidence>
<feature type="compositionally biased region" description="Low complexity" evidence="5">
    <location>
        <begin position="795"/>
        <end position="817"/>
    </location>
</feature>
<dbReference type="SUPFAM" id="SSF53335">
    <property type="entry name" value="S-adenosyl-L-methionine-dependent methyltransferases"/>
    <property type="match status" value="1"/>
</dbReference>
<feature type="domain" description="MmeI-like helicase spacer" evidence="7">
    <location>
        <begin position="244"/>
        <end position="316"/>
    </location>
</feature>
<keyword evidence="2" id="KW-0489">Methyltransferase</keyword>
<dbReference type="Gene3D" id="3.40.50.150">
    <property type="entry name" value="Vaccinia Virus protein VP39"/>
    <property type="match status" value="1"/>
</dbReference>
<dbReference type="PRINTS" id="PR00507">
    <property type="entry name" value="N12N6MTFRASE"/>
</dbReference>
<dbReference type="InterPro" id="IPR029063">
    <property type="entry name" value="SAM-dependent_MTases_sf"/>
</dbReference>
<dbReference type="GO" id="GO:0003676">
    <property type="term" value="F:nucleic acid binding"/>
    <property type="evidence" value="ECO:0007669"/>
    <property type="project" value="InterPro"/>
</dbReference>
<dbReference type="EC" id="2.1.1.72" evidence="1"/>
<accession>A0A7W6BMR7</accession>
<name>A0A7W6BMR7_9SPHN</name>
<dbReference type="InterPro" id="IPR046816">
    <property type="entry name" value="MmeI_Mtase"/>
</dbReference>
<comment type="caution">
    <text evidence="9">The sequence shown here is derived from an EMBL/GenBank/DDBJ whole genome shotgun (WGS) entry which is preliminary data.</text>
</comment>
<evidence type="ECO:0000313" key="9">
    <source>
        <dbReference type="EMBL" id="MBB3926680.1"/>
    </source>
</evidence>